<comment type="caution">
    <text evidence="1">The sequence shown here is derived from an EMBL/GenBank/DDBJ whole genome shotgun (WGS) entry which is preliminary data.</text>
</comment>
<dbReference type="EMBL" id="JALAAR010000005">
    <property type="protein sequence ID" value="MEH8017116.1"/>
    <property type="molecule type" value="Genomic_DNA"/>
</dbReference>
<dbReference type="RefSeq" id="WP_335735524.1">
    <property type="nucleotide sequence ID" value="NZ_JALAAR010000005.1"/>
</dbReference>
<reference evidence="1 2" key="1">
    <citation type="journal article" date="2023" name="Ecotoxicol. Environ. Saf.">
        <title>Mercury remediation potential of mercury-resistant strain Rheinheimera metallidurans sp. nov. isolated from a municipal waste dumping site.</title>
        <authorList>
            <person name="Yadav V."/>
            <person name="Manjhi A."/>
            <person name="Vadakedath N."/>
        </authorList>
    </citation>
    <scope>NUCLEOTIDE SEQUENCE [LARGE SCALE GENOMIC DNA]</scope>
    <source>
        <strain evidence="1 2">E-49</strain>
    </source>
</reference>
<sequence length="191" mass="21420">MITLAYRLTLQSVEQCQSWLTATEWQYCQALSRNRQLEFSNGRALVRQLLSQNPAQAIVDIAIDLPSDKAPALLLQGKPIQLSISHSGTAIAVAVSEQPIGLDIEQTKLRDFTALAQQFPALANATTLQQFYQHWTGCEAYSKCTGLTIWQVLQQPLPEDISLYYLPLSNYMLCLCYQDTSLPIQNLGELR</sequence>
<dbReference type="Gene3D" id="3.90.470.20">
    <property type="entry name" value="4'-phosphopantetheinyl transferase domain"/>
    <property type="match status" value="1"/>
</dbReference>
<accession>A0ABU8C5D4</accession>
<dbReference type="InterPro" id="IPR037143">
    <property type="entry name" value="4-PPantetheinyl_Trfase_dom_sf"/>
</dbReference>
<evidence type="ECO:0008006" key="3">
    <source>
        <dbReference type="Google" id="ProtNLM"/>
    </source>
</evidence>
<keyword evidence="2" id="KW-1185">Reference proteome</keyword>
<gene>
    <name evidence="1" type="ORF">MN202_07730</name>
</gene>
<dbReference type="Proteomes" id="UP001375382">
    <property type="component" value="Unassembled WGS sequence"/>
</dbReference>
<name>A0ABU8C5D4_9GAMM</name>
<dbReference type="SUPFAM" id="SSF56214">
    <property type="entry name" value="4'-phosphopantetheinyl transferase"/>
    <property type="match status" value="2"/>
</dbReference>
<protein>
    <recommendedName>
        <fullName evidence="3">4'-phosphopantetheinyl transferase</fullName>
    </recommendedName>
</protein>
<evidence type="ECO:0000313" key="1">
    <source>
        <dbReference type="EMBL" id="MEH8017116.1"/>
    </source>
</evidence>
<organism evidence="1 2">
    <name type="scientific">Rheinheimera muenzenbergensis</name>
    <dbReference type="NCBI Taxonomy" id="1193628"/>
    <lineage>
        <taxon>Bacteria</taxon>
        <taxon>Pseudomonadati</taxon>
        <taxon>Pseudomonadota</taxon>
        <taxon>Gammaproteobacteria</taxon>
        <taxon>Chromatiales</taxon>
        <taxon>Chromatiaceae</taxon>
        <taxon>Rheinheimera</taxon>
    </lineage>
</organism>
<proteinExistence type="predicted"/>
<evidence type="ECO:0000313" key="2">
    <source>
        <dbReference type="Proteomes" id="UP001375382"/>
    </source>
</evidence>